<evidence type="ECO:0000256" key="3">
    <source>
        <dbReference type="ARBA" id="ARBA00022505"/>
    </source>
</evidence>
<dbReference type="InterPro" id="IPR004606">
    <property type="entry name" value="Mop_domain"/>
</dbReference>
<evidence type="ECO:0000313" key="13">
    <source>
        <dbReference type="Proteomes" id="UP000604481"/>
    </source>
</evidence>
<dbReference type="AlphaFoldDB" id="A0A8J7FJR2"/>
<proteinExistence type="predicted"/>
<name>A0A8J7FJR2_9NEIS</name>
<keyword evidence="8" id="KW-0472">Membrane</keyword>
<evidence type="ECO:0000256" key="6">
    <source>
        <dbReference type="ARBA" id="ARBA00022840"/>
    </source>
</evidence>
<protein>
    <submittedName>
        <fullName evidence="12">Molybdenum ABC transporter ATP-binding protein</fullName>
    </submittedName>
</protein>
<dbReference type="SUPFAM" id="SSF52540">
    <property type="entry name" value="P-loop containing nucleoside triphosphate hydrolases"/>
    <property type="match status" value="1"/>
</dbReference>
<keyword evidence="6 12" id="KW-0067">ATP-binding</keyword>
<dbReference type="PROSITE" id="PS51866">
    <property type="entry name" value="MOP"/>
    <property type="match status" value="1"/>
</dbReference>
<keyword evidence="2" id="KW-1003">Cell membrane</keyword>
<dbReference type="SUPFAM" id="SSF50331">
    <property type="entry name" value="MOP-like"/>
    <property type="match status" value="1"/>
</dbReference>
<keyword evidence="7" id="KW-1278">Translocase</keyword>
<dbReference type="InterPro" id="IPR003593">
    <property type="entry name" value="AAA+_ATPase"/>
</dbReference>
<dbReference type="GO" id="GO:0016020">
    <property type="term" value="C:membrane"/>
    <property type="evidence" value="ECO:0007669"/>
    <property type="project" value="InterPro"/>
</dbReference>
<keyword evidence="1" id="KW-0813">Transport</keyword>
<dbReference type="GO" id="GO:0140359">
    <property type="term" value="F:ABC-type transporter activity"/>
    <property type="evidence" value="ECO:0007669"/>
    <property type="project" value="InterPro"/>
</dbReference>
<dbReference type="NCBIfam" id="TIGR02142">
    <property type="entry name" value="modC_ABC"/>
    <property type="match status" value="1"/>
</dbReference>
<keyword evidence="3 9" id="KW-0500">Molybdenum</keyword>
<evidence type="ECO:0000256" key="7">
    <source>
        <dbReference type="ARBA" id="ARBA00022967"/>
    </source>
</evidence>
<keyword evidence="4" id="KW-0997">Cell inner membrane</keyword>
<dbReference type="SMART" id="SM00382">
    <property type="entry name" value="AAA"/>
    <property type="match status" value="1"/>
</dbReference>
<evidence type="ECO:0000256" key="1">
    <source>
        <dbReference type="ARBA" id="ARBA00022448"/>
    </source>
</evidence>
<accession>A0A8J7FJR2</accession>
<dbReference type="InterPro" id="IPR005116">
    <property type="entry name" value="Transp-assoc_OB_typ1"/>
</dbReference>
<evidence type="ECO:0000259" key="11">
    <source>
        <dbReference type="PROSITE" id="PS51866"/>
    </source>
</evidence>
<dbReference type="PANTHER" id="PTHR43514:SF10">
    <property type="entry name" value="MOLYBDENUM IMPORT ATP-BINDING PROTEIN MODC 2"/>
    <property type="match status" value="1"/>
</dbReference>
<dbReference type="PROSITE" id="PS00211">
    <property type="entry name" value="ABC_TRANSPORTER_1"/>
    <property type="match status" value="1"/>
</dbReference>
<dbReference type="InterPro" id="IPR008995">
    <property type="entry name" value="Mo/tungstate-bd_C_term_dom"/>
</dbReference>
<reference evidence="12 13" key="1">
    <citation type="submission" date="2020-10" db="EMBL/GenBank/DDBJ databases">
        <title>The genome sequence of Chitinilyticum litopenaei 4Y14.</title>
        <authorList>
            <person name="Liu Y."/>
        </authorList>
    </citation>
    <scope>NUCLEOTIDE SEQUENCE [LARGE SCALE GENOMIC DNA]</scope>
    <source>
        <strain evidence="12 13">4Y14</strain>
    </source>
</reference>
<dbReference type="InterPro" id="IPR027417">
    <property type="entry name" value="P-loop_NTPase"/>
</dbReference>
<dbReference type="InterPro" id="IPR011868">
    <property type="entry name" value="ModC_ABC_ATP-bd"/>
</dbReference>
<gene>
    <name evidence="12" type="primary">modC</name>
    <name evidence="12" type="ORF">INR99_07310</name>
</gene>
<evidence type="ECO:0000313" key="12">
    <source>
        <dbReference type="EMBL" id="MBE9609152.1"/>
    </source>
</evidence>
<dbReference type="Proteomes" id="UP000604481">
    <property type="component" value="Unassembled WGS sequence"/>
</dbReference>
<dbReference type="EMBL" id="JADFUA010000003">
    <property type="protein sequence ID" value="MBE9609152.1"/>
    <property type="molecule type" value="Genomic_DNA"/>
</dbReference>
<evidence type="ECO:0000256" key="9">
    <source>
        <dbReference type="PROSITE-ProRule" id="PRU01213"/>
    </source>
</evidence>
<feature type="domain" description="Mop" evidence="11">
    <location>
        <begin position="287"/>
        <end position="351"/>
    </location>
</feature>
<dbReference type="InterPro" id="IPR017871">
    <property type="entry name" value="ABC_transporter-like_CS"/>
</dbReference>
<keyword evidence="13" id="KW-1185">Reference proteome</keyword>
<evidence type="ECO:0000256" key="4">
    <source>
        <dbReference type="ARBA" id="ARBA00022519"/>
    </source>
</evidence>
<evidence type="ECO:0000256" key="2">
    <source>
        <dbReference type="ARBA" id="ARBA00022475"/>
    </source>
</evidence>
<comment type="caution">
    <text evidence="12">The sequence shown here is derived from an EMBL/GenBank/DDBJ whole genome shotgun (WGS) entry which is preliminary data.</text>
</comment>
<dbReference type="InterPro" id="IPR050334">
    <property type="entry name" value="Molybdenum_import_ModC"/>
</dbReference>
<dbReference type="GO" id="GO:0005524">
    <property type="term" value="F:ATP binding"/>
    <property type="evidence" value="ECO:0007669"/>
    <property type="project" value="UniProtKB-KW"/>
</dbReference>
<dbReference type="GO" id="GO:0016887">
    <property type="term" value="F:ATP hydrolysis activity"/>
    <property type="evidence" value="ECO:0007669"/>
    <property type="project" value="InterPro"/>
</dbReference>
<dbReference type="Pfam" id="PF00005">
    <property type="entry name" value="ABC_tran"/>
    <property type="match status" value="1"/>
</dbReference>
<dbReference type="PANTHER" id="PTHR43514">
    <property type="entry name" value="ABC TRANSPORTER I FAMILY MEMBER 10"/>
    <property type="match status" value="1"/>
</dbReference>
<evidence type="ECO:0000259" key="10">
    <source>
        <dbReference type="PROSITE" id="PS50893"/>
    </source>
</evidence>
<dbReference type="InterPro" id="IPR003439">
    <property type="entry name" value="ABC_transporter-like_ATP-bd"/>
</dbReference>
<dbReference type="Pfam" id="PF03459">
    <property type="entry name" value="TOBE"/>
    <property type="match status" value="1"/>
</dbReference>
<sequence>MTLSRGQQHLHAAFTLPARGVSALFGPSGAGKTSMLRMLAGLEPSARGHLTLNGTAWQDSDSKLFRAPHQRAIGYVFQEASLFAHLGVKDNLLFGYRRIPESRRHIQPDAAIGLLGIAPLLERPVARLSGGERQRVAIARALLTSPQLLLMDEPLSALDARSKDEILPYLDSLTRQLDLPVVYVTHSMDEVCRLAEQLVLLEAGQVIACGPLADTLARMDLPAAFELEASSVLNGRIARVDTHYQLAQFHFAGGVLQLPAGRLAKDELRRVRIHARDVSLSRSPDPASSILNRLAATITAITPARHPAQVLVQLDCGGSTLLARITRLSLDTLQLAVGERVWVQIKSVALI</sequence>
<dbReference type="Gene3D" id="2.40.50.100">
    <property type="match status" value="1"/>
</dbReference>
<dbReference type="Gene3D" id="3.40.50.300">
    <property type="entry name" value="P-loop containing nucleotide triphosphate hydrolases"/>
    <property type="match status" value="1"/>
</dbReference>
<evidence type="ECO:0000256" key="8">
    <source>
        <dbReference type="ARBA" id="ARBA00023136"/>
    </source>
</evidence>
<dbReference type="PROSITE" id="PS50893">
    <property type="entry name" value="ABC_TRANSPORTER_2"/>
    <property type="match status" value="1"/>
</dbReference>
<organism evidence="12 13">
    <name type="scientific">Chitinilyticum piscinae</name>
    <dbReference type="NCBI Taxonomy" id="2866724"/>
    <lineage>
        <taxon>Bacteria</taxon>
        <taxon>Pseudomonadati</taxon>
        <taxon>Pseudomonadota</taxon>
        <taxon>Betaproteobacteria</taxon>
        <taxon>Neisseriales</taxon>
        <taxon>Chitinibacteraceae</taxon>
        <taxon>Chitinilyticum</taxon>
    </lineage>
</organism>
<dbReference type="GO" id="GO:0015098">
    <property type="term" value="F:molybdate ion transmembrane transporter activity"/>
    <property type="evidence" value="ECO:0007669"/>
    <property type="project" value="InterPro"/>
</dbReference>
<evidence type="ECO:0000256" key="5">
    <source>
        <dbReference type="ARBA" id="ARBA00022741"/>
    </source>
</evidence>
<feature type="domain" description="ABC transporter" evidence="10">
    <location>
        <begin position="1"/>
        <end position="228"/>
    </location>
</feature>
<keyword evidence="5" id="KW-0547">Nucleotide-binding</keyword>